<organism evidence="2 3">
    <name type="scientific">Sylvia atricapilla</name>
    <name type="common">blackcap</name>
    <dbReference type="NCBI Taxonomy" id="48155"/>
    <lineage>
        <taxon>Eukaryota</taxon>
        <taxon>Metazoa</taxon>
        <taxon>Chordata</taxon>
        <taxon>Craniata</taxon>
        <taxon>Vertebrata</taxon>
        <taxon>Euteleostomi</taxon>
        <taxon>Archelosauria</taxon>
        <taxon>Archosauria</taxon>
        <taxon>Dinosauria</taxon>
        <taxon>Saurischia</taxon>
        <taxon>Theropoda</taxon>
        <taxon>Coelurosauria</taxon>
        <taxon>Aves</taxon>
        <taxon>Neognathae</taxon>
        <taxon>Neoaves</taxon>
        <taxon>Telluraves</taxon>
        <taxon>Australaves</taxon>
        <taxon>Passeriformes</taxon>
        <taxon>Sylvioidea</taxon>
        <taxon>Sylviidae</taxon>
        <taxon>Sylviinae</taxon>
        <taxon>Sylvia</taxon>
    </lineage>
</organism>
<feature type="domain" description="SORL1 Fn3" evidence="1">
    <location>
        <begin position="102"/>
        <end position="143"/>
    </location>
</feature>
<evidence type="ECO:0000259" key="1">
    <source>
        <dbReference type="Pfam" id="PF25814"/>
    </source>
</evidence>
<dbReference type="AlphaFoldDB" id="A0A7K7EE38"/>
<name>A0A7K7EE38_9SYLV</name>
<feature type="non-terminal residue" evidence="2">
    <location>
        <position position="1"/>
    </location>
</feature>
<keyword evidence="3" id="KW-1185">Reference proteome</keyword>
<evidence type="ECO:0000313" key="3">
    <source>
        <dbReference type="Proteomes" id="UP000573818"/>
    </source>
</evidence>
<accession>A0A7K7EE38</accession>
<dbReference type="Pfam" id="PF25814">
    <property type="entry name" value="fn3_SORL1"/>
    <property type="match status" value="1"/>
</dbReference>
<dbReference type="EMBL" id="VZSL01000066">
    <property type="protein sequence ID" value="NWY43511.1"/>
    <property type="molecule type" value="Genomic_DNA"/>
</dbReference>
<feature type="non-terminal residue" evidence="2">
    <location>
        <position position="143"/>
    </location>
</feature>
<dbReference type="InterPro" id="IPR057841">
    <property type="entry name" value="FN3_SORL1"/>
</dbReference>
<comment type="caution">
    <text evidence="2">The sequence shown here is derived from an EMBL/GenBank/DDBJ whole genome shotgun (WGS) entry which is preliminary data.</text>
</comment>
<evidence type="ECO:0000313" key="2">
    <source>
        <dbReference type="EMBL" id="NWY43511.1"/>
    </source>
</evidence>
<reference evidence="2 3" key="1">
    <citation type="submission" date="2019-09" db="EMBL/GenBank/DDBJ databases">
        <title>Bird 10,000 Genomes (B10K) Project - Family phase.</title>
        <authorList>
            <person name="Zhang G."/>
        </authorList>
    </citation>
    <scope>NUCLEOTIDE SEQUENCE [LARGE SCALE GENOMIC DNA]</scope>
    <source>
        <strain evidence="2">OUT-0013</strain>
        <tissue evidence="2">Blood</tissue>
    </source>
</reference>
<gene>
    <name evidence="2" type="primary">Sorl1_1</name>
    <name evidence="2" type="ORF">SYLATR_R01306</name>
</gene>
<protein>
    <submittedName>
        <fullName evidence="2">SORL protein</fullName>
    </submittedName>
</protein>
<dbReference type="Proteomes" id="UP000573818">
    <property type="component" value="Unassembled WGS sequence"/>
</dbReference>
<proteinExistence type="predicted"/>
<sequence length="143" mass="16278">VIPPPVIHIESYTEDSISFSLKMTTNIKVSGYVVNIYWTFDTHRQEKRTLVIEGEKSIQKGEFCSKYEVLLWSTPSRRILTSSGCSGPCQTLPHPCCALPPQVYGIFYATSFLELYRSPHNSTTSAHNITVLVQRDEQYLFLV</sequence>